<evidence type="ECO:0000313" key="5">
    <source>
        <dbReference type="Proteomes" id="UP001172738"/>
    </source>
</evidence>
<name>A0ABT8G502_9MICO</name>
<evidence type="ECO:0000256" key="1">
    <source>
        <dbReference type="ARBA" id="ARBA00022679"/>
    </source>
</evidence>
<evidence type="ECO:0000313" key="4">
    <source>
        <dbReference type="EMBL" id="MDN4474212.1"/>
    </source>
</evidence>
<evidence type="ECO:0000256" key="2">
    <source>
        <dbReference type="ARBA" id="ARBA00023315"/>
    </source>
</evidence>
<evidence type="ECO:0000259" key="3">
    <source>
        <dbReference type="PROSITE" id="PS51186"/>
    </source>
</evidence>
<dbReference type="InterPro" id="IPR000182">
    <property type="entry name" value="GNAT_dom"/>
</dbReference>
<sequence>MSDFVAYEPGAHGELRGGVVEIRPATQDDAPGLAAVMSSRGGTPSDHLKAAQRLIDRLPVLLLAESAGDAVGWCGAQRSVIEAHGHPEWLVGGLTVIPESRRRGIASRLLQCVLKARADGSPGEPLFSVVNARNPASIDLHLALGFIEVARASTFAGIQFTGGEGVLLRHP</sequence>
<dbReference type="EMBL" id="JAUHPV010000014">
    <property type="protein sequence ID" value="MDN4474212.1"/>
    <property type="molecule type" value="Genomic_DNA"/>
</dbReference>
<keyword evidence="2" id="KW-0012">Acyltransferase</keyword>
<dbReference type="PROSITE" id="PS51186">
    <property type="entry name" value="GNAT"/>
    <property type="match status" value="1"/>
</dbReference>
<dbReference type="InterPro" id="IPR016181">
    <property type="entry name" value="Acyl_CoA_acyltransferase"/>
</dbReference>
<dbReference type="InterPro" id="IPR050832">
    <property type="entry name" value="Bact_Acetyltransf"/>
</dbReference>
<comment type="caution">
    <text evidence="4">The sequence shown here is derived from an EMBL/GenBank/DDBJ whole genome shotgun (WGS) entry which is preliminary data.</text>
</comment>
<reference evidence="4" key="1">
    <citation type="submission" date="2023-06" db="EMBL/GenBank/DDBJ databases">
        <title>SYSU T00b26.</title>
        <authorList>
            <person name="Gao L."/>
            <person name="Fang B.-Z."/>
            <person name="Li W.-J."/>
        </authorList>
    </citation>
    <scope>NUCLEOTIDE SEQUENCE</scope>
    <source>
        <strain evidence="4">SYSU T00b26</strain>
    </source>
</reference>
<dbReference type="CDD" id="cd04301">
    <property type="entry name" value="NAT_SF"/>
    <property type="match status" value="1"/>
</dbReference>
<protein>
    <submittedName>
        <fullName evidence="4">GNAT family N-acetyltransferase</fullName>
    </submittedName>
</protein>
<dbReference type="RefSeq" id="WP_301130437.1">
    <property type="nucleotide sequence ID" value="NZ_JAUHPV010000014.1"/>
</dbReference>
<feature type="domain" description="N-acetyltransferase" evidence="3">
    <location>
        <begin position="20"/>
        <end position="171"/>
    </location>
</feature>
<dbReference type="Pfam" id="PF00583">
    <property type="entry name" value="Acetyltransf_1"/>
    <property type="match status" value="1"/>
</dbReference>
<dbReference type="SUPFAM" id="SSF55729">
    <property type="entry name" value="Acyl-CoA N-acyltransferases (Nat)"/>
    <property type="match status" value="1"/>
</dbReference>
<accession>A0ABT8G502</accession>
<organism evidence="4 5">
    <name type="scientific">Demequina zhanjiangensis</name>
    <dbReference type="NCBI Taxonomy" id="3051659"/>
    <lineage>
        <taxon>Bacteria</taxon>
        <taxon>Bacillati</taxon>
        <taxon>Actinomycetota</taxon>
        <taxon>Actinomycetes</taxon>
        <taxon>Micrococcales</taxon>
        <taxon>Demequinaceae</taxon>
        <taxon>Demequina</taxon>
    </lineage>
</organism>
<proteinExistence type="predicted"/>
<dbReference type="Gene3D" id="3.40.630.30">
    <property type="match status" value="1"/>
</dbReference>
<keyword evidence="1" id="KW-0808">Transferase</keyword>
<gene>
    <name evidence="4" type="ORF">QQX04_14520</name>
</gene>
<keyword evidence="5" id="KW-1185">Reference proteome</keyword>
<dbReference type="Proteomes" id="UP001172738">
    <property type="component" value="Unassembled WGS sequence"/>
</dbReference>
<dbReference type="PANTHER" id="PTHR43877">
    <property type="entry name" value="AMINOALKYLPHOSPHONATE N-ACETYLTRANSFERASE-RELATED-RELATED"/>
    <property type="match status" value="1"/>
</dbReference>